<organism evidence="1 2">
    <name type="scientific">Kordiimonas pumila</name>
    <dbReference type="NCBI Taxonomy" id="2161677"/>
    <lineage>
        <taxon>Bacteria</taxon>
        <taxon>Pseudomonadati</taxon>
        <taxon>Pseudomonadota</taxon>
        <taxon>Alphaproteobacteria</taxon>
        <taxon>Kordiimonadales</taxon>
        <taxon>Kordiimonadaceae</taxon>
        <taxon>Kordiimonas</taxon>
    </lineage>
</organism>
<dbReference type="EMBL" id="JBHRSL010000027">
    <property type="protein sequence ID" value="MFC3053597.1"/>
    <property type="molecule type" value="Genomic_DNA"/>
</dbReference>
<protein>
    <submittedName>
        <fullName evidence="1">Uncharacterized protein</fullName>
    </submittedName>
</protein>
<gene>
    <name evidence="1" type="ORF">ACFOKA_16980</name>
</gene>
<reference evidence="2" key="1">
    <citation type="journal article" date="2019" name="Int. J. Syst. Evol. Microbiol.">
        <title>The Global Catalogue of Microorganisms (GCM) 10K type strain sequencing project: providing services to taxonomists for standard genome sequencing and annotation.</title>
        <authorList>
            <consortium name="The Broad Institute Genomics Platform"/>
            <consortium name="The Broad Institute Genome Sequencing Center for Infectious Disease"/>
            <person name="Wu L."/>
            <person name="Ma J."/>
        </authorList>
    </citation>
    <scope>NUCLEOTIDE SEQUENCE [LARGE SCALE GENOMIC DNA]</scope>
    <source>
        <strain evidence="2">KCTC 62164</strain>
    </source>
</reference>
<accession>A0ABV7D8U9</accession>
<evidence type="ECO:0000313" key="2">
    <source>
        <dbReference type="Proteomes" id="UP001595444"/>
    </source>
</evidence>
<dbReference type="Proteomes" id="UP001595444">
    <property type="component" value="Unassembled WGS sequence"/>
</dbReference>
<keyword evidence="2" id="KW-1185">Reference proteome</keyword>
<evidence type="ECO:0000313" key="1">
    <source>
        <dbReference type="EMBL" id="MFC3053597.1"/>
    </source>
</evidence>
<dbReference type="RefSeq" id="WP_194215453.1">
    <property type="nucleotide sequence ID" value="NZ_CP061205.1"/>
</dbReference>
<comment type="caution">
    <text evidence="1">The sequence shown here is derived from an EMBL/GenBank/DDBJ whole genome shotgun (WGS) entry which is preliminary data.</text>
</comment>
<proteinExistence type="predicted"/>
<sequence>MNRLNLWLIIIFTILALAVFAYVSGKVYAEEPKETVTPTSPSMDDPAIRKSIEHMLKRAQLTRTLAAEHLIYIKENRDTAIIRLIEDATQVMAFNLICEDEKIEARELNQIAADVSFKVAMMAGNSSISEQLARIASQQTVNERMELIGDISTTVLMFEVGRRRGLFDALMTDFGKPRFCSGMEGDMRTRYNALVTGLGG</sequence>
<name>A0ABV7D8U9_9PROT</name>